<gene>
    <name evidence="3" type="ORF">AGERDE_LOCUS7744</name>
</gene>
<evidence type="ECO:0000256" key="1">
    <source>
        <dbReference type="SAM" id="MobiDB-lite"/>
    </source>
</evidence>
<evidence type="ECO:0000256" key="2">
    <source>
        <dbReference type="SAM" id="Phobius"/>
    </source>
</evidence>
<dbReference type="Proteomes" id="UP000789831">
    <property type="component" value="Unassembled WGS sequence"/>
</dbReference>
<dbReference type="OrthoDB" id="5596129at2759"/>
<name>A0A9N9BLP5_9GLOM</name>
<accession>A0A9N9BLP5</accession>
<dbReference type="AlphaFoldDB" id="A0A9N9BLP5"/>
<keyword evidence="2" id="KW-0812">Transmembrane</keyword>
<proteinExistence type="predicted"/>
<keyword evidence="2" id="KW-1133">Transmembrane helix</keyword>
<feature type="region of interest" description="Disordered" evidence="1">
    <location>
        <begin position="287"/>
        <end position="306"/>
    </location>
</feature>
<dbReference type="EMBL" id="CAJVPL010001482">
    <property type="protein sequence ID" value="CAG8573225.1"/>
    <property type="molecule type" value="Genomic_DNA"/>
</dbReference>
<evidence type="ECO:0000313" key="4">
    <source>
        <dbReference type="Proteomes" id="UP000789831"/>
    </source>
</evidence>
<keyword evidence="4" id="KW-1185">Reference proteome</keyword>
<evidence type="ECO:0000313" key="3">
    <source>
        <dbReference type="EMBL" id="CAG8573225.1"/>
    </source>
</evidence>
<keyword evidence="2" id="KW-0472">Membrane</keyword>
<reference evidence="3" key="1">
    <citation type="submission" date="2021-06" db="EMBL/GenBank/DDBJ databases">
        <authorList>
            <person name="Kallberg Y."/>
            <person name="Tangrot J."/>
            <person name="Rosling A."/>
        </authorList>
    </citation>
    <scope>NUCLEOTIDE SEQUENCE</scope>
    <source>
        <strain evidence="3">MT106</strain>
    </source>
</reference>
<protein>
    <submittedName>
        <fullName evidence="3">2451_t:CDS:1</fullName>
    </submittedName>
</protein>
<feature type="transmembrane region" description="Helical" evidence="2">
    <location>
        <begin position="230"/>
        <end position="254"/>
    </location>
</feature>
<comment type="caution">
    <text evidence="3">The sequence shown here is derived from an EMBL/GenBank/DDBJ whole genome shotgun (WGS) entry which is preliminary data.</text>
</comment>
<organism evidence="3 4">
    <name type="scientific">Ambispora gerdemannii</name>
    <dbReference type="NCBI Taxonomy" id="144530"/>
    <lineage>
        <taxon>Eukaryota</taxon>
        <taxon>Fungi</taxon>
        <taxon>Fungi incertae sedis</taxon>
        <taxon>Mucoromycota</taxon>
        <taxon>Glomeromycotina</taxon>
        <taxon>Glomeromycetes</taxon>
        <taxon>Archaeosporales</taxon>
        <taxon>Ambisporaceae</taxon>
        <taxon>Ambispora</taxon>
    </lineage>
</organism>
<sequence length="377" mass="42903">MLSTKAKEVKKHAAEAILRVVFAQAIISIIISLIASKINRIVHRQAPLTAINVVNKTTEGIPIPNLFVCGQHIEHITVEKIPFLSERAILVEEYYLWKTNDATLKAGGDLTEGKDPCFIFQPNGTLKFKLTNDSNSVSIDYISIIAYSKRNISREDNNITLVGLWDSKRDISTRKTFFARAATINQLTNISINKQNTLQVEKFGTEKITAMISISPDSYMVTEYTETQTYGWIDLVGTIGGLLTYAIAVWEFLFGRGKYRSWGFVQRFLLRNSPNVKKLPLMKKEELFNEPSSSSPPTRPPTNKINPEYYVKTTGTPTQSLFRINNTPVSVDVPFSGMNDEILRKIDTINEKLWFLEQTLSRHYLAGFRLRQYYDDK</sequence>
<feature type="transmembrane region" description="Helical" evidence="2">
    <location>
        <begin position="16"/>
        <end position="35"/>
    </location>
</feature>